<sequence length="53" mass="6012">MADKPAWYKRVYPKNQVPSLEDNKKIIGGSLDQIKYIDSNFDGHKLITDVSSS</sequence>
<dbReference type="PANTHER" id="PTHR44328:SF20">
    <property type="entry name" value="IN2-1 PROTEIN"/>
    <property type="match status" value="1"/>
</dbReference>
<gene>
    <name evidence="2" type="ORF">SETIT_9G446500v2</name>
</gene>
<feature type="domain" description="GST N-terminal" evidence="1">
    <location>
        <begin position="1"/>
        <end position="45"/>
    </location>
</feature>
<organism evidence="2">
    <name type="scientific">Setaria italica</name>
    <name type="common">Foxtail millet</name>
    <name type="synonym">Panicum italicum</name>
    <dbReference type="NCBI Taxonomy" id="4555"/>
    <lineage>
        <taxon>Eukaryota</taxon>
        <taxon>Viridiplantae</taxon>
        <taxon>Streptophyta</taxon>
        <taxon>Embryophyta</taxon>
        <taxon>Tracheophyta</taxon>
        <taxon>Spermatophyta</taxon>
        <taxon>Magnoliopsida</taxon>
        <taxon>Liliopsida</taxon>
        <taxon>Poales</taxon>
        <taxon>Poaceae</taxon>
        <taxon>PACMAD clade</taxon>
        <taxon>Panicoideae</taxon>
        <taxon>Panicodae</taxon>
        <taxon>Paniceae</taxon>
        <taxon>Cenchrinae</taxon>
        <taxon>Setaria</taxon>
    </lineage>
</organism>
<dbReference type="SUPFAM" id="SSF52833">
    <property type="entry name" value="Thioredoxin-like"/>
    <property type="match status" value="1"/>
</dbReference>
<dbReference type="InterPro" id="IPR044629">
    <property type="entry name" value="GSTL1/2/3"/>
</dbReference>
<accession>A0A368SSI4</accession>
<reference evidence="2" key="1">
    <citation type="journal article" date="2012" name="Nat. Biotechnol.">
        <title>Reference genome sequence of the model plant Setaria.</title>
        <authorList>
            <person name="Bennetzen J.L."/>
            <person name="Schmutz J."/>
            <person name="Wang H."/>
            <person name="Percifield R."/>
            <person name="Hawkins J."/>
            <person name="Pontaroli A.C."/>
            <person name="Estep M."/>
            <person name="Feng L."/>
            <person name="Vaughn J.N."/>
            <person name="Grimwood J."/>
            <person name="Jenkins J."/>
            <person name="Barry K."/>
            <person name="Lindquist E."/>
            <person name="Hellsten U."/>
            <person name="Deshpande S."/>
            <person name="Wang X."/>
            <person name="Wu X."/>
            <person name="Mitros T."/>
            <person name="Triplett J."/>
            <person name="Yang X."/>
            <person name="Ye C.Y."/>
            <person name="Mauro-Herrera M."/>
            <person name="Wang L."/>
            <person name="Li P."/>
            <person name="Sharma M."/>
            <person name="Sharma R."/>
            <person name="Ronald P.C."/>
            <person name="Panaud O."/>
            <person name="Kellogg E.A."/>
            <person name="Brutnell T.P."/>
            <person name="Doust A.N."/>
            <person name="Tuskan G.A."/>
            <person name="Rokhsar D."/>
            <person name="Devos K.M."/>
        </authorList>
    </citation>
    <scope>NUCLEOTIDE SEQUENCE [LARGE SCALE GENOMIC DNA]</scope>
    <source>
        <strain evidence="2">Yugu1</strain>
    </source>
</reference>
<name>A0A368SSI4_SETIT</name>
<dbReference type="InterPro" id="IPR036249">
    <property type="entry name" value="Thioredoxin-like_sf"/>
</dbReference>
<evidence type="ECO:0000313" key="2">
    <source>
        <dbReference type="EMBL" id="RCV45344.1"/>
    </source>
</evidence>
<proteinExistence type="predicted"/>
<dbReference type="InterPro" id="IPR004045">
    <property type="entry name" value="Glutathione_S-Trfase_N"/>
</dbReference>
<dbReference type="Gene3D" id="3.40.30.10">
    <property type="entry name" value="Glutaredoxin"/>
    <property type="match status" value="1"/>
</dbReference>
<dbReference type="AlphaFoldDB" id="A0A368SSI4"/>
<dbReference type="OrthoDB" id="4951845at2759"/>
<protein>
    <recommendedName>
        <fullName evidence="1">GST N-terminal domain-containing protein</fullName>
    </recommendedName>
</protein>
<dbReference type="GO" id="GO:0004364">
    <property type="term" value="F:glutathione transferase activity"/>
    <property type="evidence" value="ECO:0007669"/>
    <property type="project" value="InterPro"/>
</dbReference>
<dbReference type="PANTHER" id="PTHR44328">
    <property type="entry name" value="GLUTATHIONE S-TRANSFERASE L1"/>
    <property type="match status" value="1"/>
</dbReference>
<evidence type="ECO:0000259" key="1">
    <source>
        <dbReference type="PROSITE" id="PS50404"/>
    </source>
</evidence>
<reference evidence="2" key="2">
    <citation type="submission" date="2015-07" db="EMBL/GenBank/DDBJ databases">
        <authorList>
            <person name="Noorani M."/>
        </authorList>
    </citation>
    <scope>NUCLEOTIDE SEQUENCE</scope>
    <source>
        <strain evidence="2">Yugu1</strain>
    </source>
</reference>
<dbReference type="EMBL" id="CM003536">
    <property type="protein sequence ID" value="RCV45344.1"/>
    <property type="molecule type" value="Genomic_DNA"/>
</dbReference>
<dbReference type="Pfam" id="PF13417">
    <property type="entry name" value="GST_N_3"/>
    <property type="match status" value="1"/>
</dbReference>
<dbReference type="STRING" id="4555.A0A368SSI4"/>
<dbReference type="PROSITE" id="PS50404">
    <property type="entry name" value="GST_NTER"/>
    <property type="match status" value="1"/>
</dbReference>